<evidence type="ECO:0000313" key="2">
    <source>
        <dbReference type="EMBL" id="MBK1782734.1"/>
    </source>
</evidence>
<dbReference type="Proteomes" id="UP000635245">
    <property type="component" value="Unassembled WGS sequence"/>
</dbReference>
<protein>
    <submittedName>
        <fullName evidence="2">Dipeptidase</fullName>
    </submittedName>
</protein>
<dbReference type="Pfam" id="PF01244">
    <property type="entry name" value="Peptidase_M19"/>
    <property type="match status" value="1"/>
</dbReference>
<dbReference type="EMBL" id="JAENJH010000001">
    <property type="protein sequence ID" value="MBK1782734.1"/>
    <property type="molecule type" value="Genomic_DNA"/>
</dbReference>
<feature type="region of interest" description="Disordered" evidence="1">
    <location>
        <begin position="277"/>
        <end position="297"/>
    </location>
</feature>
<gene>
    <name evidence="2" type="ORF">JHE00_00245</name>
</gene>
<dbReference type="InterPro" id="IPR032466">
    <property type="entry name" value="Metal_Hydrolase"/>
</dbReference>
<dbReference type="AlphaFoldDB" id="A0A934QNC4"/>
<dbReference type="PANTHER" id="PTHR10443">
    <property type="entry name" value="MICROSOMAL DIPEPTIDASE"/>
    <property type="match status" value="1"/>
</dbReference>
<proteinExistence type="predicted"/>
<dbReference type="PANTHER" id="PTHR10443:SF12">
    <property type="entry name" value="DIPEPTIDASE"/>
    <property type="match status" value="1"/>
</dbReference>
<comment type="caution">
    <text evidence="2">The sequence shown here is derived from an EMBL/GenBank/DDBJ whole genome shotgun (WGS) entry which is preliminary data.</text>
</comment>
<dbReference type="GO" id="GO:0006508">
    <property type="term" value="P:proteolysis"/>
    <property type="evidence" value="ECO:0007669"/>
    <property type="project" value="InterPro"/>
</dbReference>
<dbReference type="PROSITE" id="PS51365">
    <property type="entry name" value="RENAL_DIPEPTIDASE_2"/>
    <property type="match status" value="1"/>
</dbReference>
<dbReference type="GO" id="GO:0070573">
    <property type="term" value="F:metallodipeptidase activity"/>
    <property type="evidence" value="ECO:0007669"/>
    <property type="project" value="InterPro"/>
</dbReference>
<evidence type="ECO:0000313" key="3">
    <source>
        <dbReference type="Proteomes" id="UP000635245"/>
    </source>
</evidence>
<dbReference type="InterPro" id="IPR008257">
    <property type="entry name" value="Pept_M19"/>
</dbReference>
<evidence type="ECO:0000256" key="1">
    <source>
        <dbReference type="SAM" id="MobiDB-lite"/>
    </source>
</evidence>
<sequence length="347" mass="38156">MPTTWPKPRPDLQENQVHYVDGLECSEFDREVFTELREGGLTCVTVTCGYWGDALESMDSLAAWRDLARDNEDLIGIARTAADIERIAAEGRTAILLGFQNSAFLAGRIRFVELFADLGVRVAQLTYNIQNDIGASCYDDPDSGLTRFGREVVAEMNRVGMAVDLSHVGDRTSIEAIEHSTAPVAITHANAASLVPHRRNKSDEVLKGLAARGGVLGVSGYRNISGPYAESIDAWAEMVARTVDLIGVDHVGIGTDLGRKVTFEHLQWMRQGRWSARPQYGAGSASNPGKQPPLPWFPDTRAFPAKEEALRRYGFDEQSVAAVMGGNWLRFYADVLPQSSDQPSREE</sequence>
<reference evidence="2" key="1">
    <citation type="submission" date="2020-12" db="EMBL/GenBank/DDBJ databases">
        <title>Prauserella sp. ASG 168, a novel actinomycete isolated from cave rock.</title>
        <authorList>
            <person name="Suriyachadkun C."/>
        </authorList>
    </citation>
    <scope>NUCLEOTIDE SEQUENCE</scope>
    <source>
        <strain evidence="2">ASG 168</strain>
    </source>
</reference>
<accession>A0A934QNC4</accession>
<organism evidence="2 3">
    <name type="scientific">Prauserella cavernicola</name>
    <dbReference type="NCBI Taxonomy" id="2800127"/>
    <lineage>
        <taxon>Bacteria</taxon>
        <taxon>Bacillati</taxon>
        <taxon>Actinomycetota</taxon>
        <taxon>Actinomycetes</taxon>
        <taxon>Pseudonocardiales</taxon>
        <taxon>Pseudonocardiaceae</taxon>
        <taxon>Prauserella</taxon>
    </lineage>
</organism>
<keyword evidence="3" id="KW-1185">Reference proteome</keyword>
<dbReference type="Gene3D" id="3.20.20.140">
    <property type="entry name" value="Metal-dependent hydrolases"/>
    <property type="match status" value="1"/>
</dbReference>
<dbReference type="SUPFAM" id="SSF51556">
    <property type="entry name" value="Metallo-dependent hydrolases"/>
    <property type="match status" value="1"/>
</dbReference>
<name>A0A934QNC4_9PSEU</name>